<evidence type="ECO:0000313" key="1">
    <source>
        <dbReference type="Proteomes" id="UP000887579"/>
    </source>
</evidence>
<protein>
    <submittedName>
        <fullName evidence="2">CX domain-containing protein</fullName>
    </submittedName>
</protein>
<dbReference type="Proteomes" id="UP000887579">
    <property type="component" value="Unplaced"/>
</dbReference>
<sequence>MKIVNFLVTFIAAFECVVSSGLKNIRFPESPEALHTRSLSGGPVTDGNNVTNAMVLNLITVGLLGGYARRKVKAFNDRIFLSRYRRSYWLGSRYYYLDNYYYLETRDTCAYRMNTTERAGLEYEDGVTIVDVIYQCQRYAQYCCGLDCCDDRGKRNALKPNYATRFLENH</sequence>
<name>A0AC34GR76_9BILA</name>
<reference evidence="2" key="1">
    <citation type="submission" date="2022-11" db="UniProtKB">
        <authorList>
            <consortium name="WormBaseParasite"/>
        </authorList>
    </citation>
    <scope>IDENTIFICATION</scope>
</reference>
<proteinExistence type="predicted"/>
<dbReference type="WBParaSite" id="ES5_v2.g7161.t1">
    <property type="protein sequence ID" value="ES5_v2.g7161.t1"/>
    <property type="gene ID" value="ES5_v2.g7161"/>
</dbReference>
<organism evidence="1 2">
    <name type="scientific">Panagrolaimus sp. ES5</name>
    <dbReference type="NCBI Taxonomy" id="591445"/>
    <lineage>
        <taxon>Eukaryota</taxon>
        <taxon>Metazoa</taxon>
        <taxon>Ecdysozoa</taxon>
        <taxon>Nematoda</taxon>
        <taxon>Chromadorea</taxon>
        <taxon>Rhabditida</taxon>
        <taxon>Tylenchina</taxon>
        <taxon>Panagrolaimomorpha</taxon>
        <taxon>Panagrolaimoidea</taxon>
        <taxon>Panagrolaimidae</taxon>
        <taxon>Panagrolaimus</taxon>
    </lineage>
</organism>
<evidence type="ECO:0000313" key="2">
    <source>
        <dbReference type="WBParaSite" id="ES5_v2.g7161.t1"/>
    </source>
</evidence>
<accession>A0AC34GR76</accession>